<gene>
    <name evidence="1" type="ordered locus">Mcup_0820</name>
</gene>
<accession>F4G277</accession>
<dbReference type="EMBL" id="CP002656">
    <property type="protein sequence ID" value="AEB94925.1"/>
    <property type="molecule type" value="Genomic_DNA"/>
</dbReference>
<organism evidence="1 2">
    <name type="scientific">Metallosphaera cuprina (strain Ar-4)</name>
    <dbReference type="NCBI Taxonomy" id="1006006"/>
    <lineage>
        <taxon>Archaea</taxon>
        <taxon>Thermoproteota</taxon>
        <taxon>Thermoprotei</taxon>
        <taxon>Sulfolobales</taxon>
        <taxon>Sulfolobaceae</taxon>
        <taxon>Metallosphaera</taxon>
    </lineage>
</organism>
<dbReference type="Proteomes" id="UP000007812">
    <property type="component" value="Chromosome"/>
</dbReference>
<proteinExistence type="predicted"/>
<evidence type="ECO:0000313" key="1">
    <source>
        <dbReference type="EMBL" id="AEB94925.1"/>
    </source>
</evidence>
<dbReference type="eggNOG" id="arCOG03852">
    <property type="taxonomic scope" value="Archaea"/>
</dbReference>
<dbReference type="HOGENOM" id="CLU_1302565_0_0_2"/>
<dbReference type="RefSeq" id="WP_013737423.1">
    <property type="nucleotide sequence ID" value="NC_015435.1"/>
</dbReference>
<name>F4G277_METCR</name>
<protein>
    <submittedName>
        <fullName evidence="1">Uncharacterized protein</fullName>
    </submittedName>
</protein>
<dbReference type="STRING" id="1006006.Mcup_0820"/>
<sequence>MGKLNLADLKSLDKTKREEAWRTLEAQLASDYRPLLKYRLFLRSLLWSNVQGVREQAWEHLPLYKRLSVKGIERTFSHRSERVRLTAWQNYTVCLELGIVNKAQLLRLKQHFWRLLRSYYPTVKKRAWRLIPSLVDHEIITSRDSERIINFLRYGRANVRIMAWYYSSYLLERRVLSREQLEDSLTYLRDLTNFESNISRKAKRILKSLES</sequence>
<dbReference type="GeneID" id="10493011"/>
<dbReference type="PATRIC" id="fig|1006006.8.peg.818"/>
<evidence type="ECO:0000313" key="2">
    <source>
        <dbReference type="Proteomes" id="UP000007812"/>
    </source>
</evidence>
<dbReference type="KEGG" id="mcn:Mcup_0820"/>
<dbReference type="OrthoDB" id="39953at2157"/>
<dbReference type="AlphaFoldDB" id="F4G277"/>
<keyword evidence="2" id="KW-1185">Reference proteome</keyword>
<reference evidence="1 2" key="1">
    <citation type="journal article" date="2011" name="J. Bacteriol.">
        <title>Complete genome sequence of Metallosphaera cuprina, a metal sulfide-oxidizing archaeon from a hot spring.</title>
        <authorList>
            <person name="Liu L.J."/>
            <person name="You X.Y."/>
            <person name="Zheng H."/>
            <person name="Wang S."/>
            <person name="Jiang C.Y."/>
            <person name="Liu S.J."/>
        </authorList>
    </citation>
    <scope>NUCLEOTIDE SEQUENCE [LARGE SCALE GENOMIC DNA]</scope>
    <source>
        <strain evidence="1 2">Ar-4</strain>
    </source>
</reference>